<keyword evidence="4 5" id="KW-0472">Membrane</keyword>
<sequence length="403" mass="44795">MPSRTPSTSSFSGSIMTVSTPTADAKLDLEKQSISHEYTPPYSPLPQKGAPMICAQSFIHQIKNNNKFTYGRKPSVLIPYFIAACFSFGTATAKDIQTILITRFFTGFFGAAPVTEVYLVIHGILFIDETYAPVLLVNKARRLRHETGNWALHARHEEWDVRSREMDNKFLKTPFRLLATPIFFLMALYASFVFGIFYLCLGAIPIQFADERGWGPVASQLPFLALLFGTILGGFANILNNKFYIRSFEANNNKPVPEARLPPMMLGSILFPLSLTLSGLFSTHTTSPVPSLLALILLGTGFFTIFQSALNYLIDRFTFTSHSASAVASTTFLRSIFAATFLLFVAPMFHEMGIRNASFLLGDVALLLVPIPWCFWRWGEGNRAGGRWTGKGMEEGVEGEFEG</sequence>
<keyword evidence="3 5" id="KW-1133">Transmembrane helix</keyword>
<feature type="transmembrane region" description="Helical" evidence="5">
    <location>
        <begin position="358"/>
        <end position="378"/>
    </location>
</feature>
<evidence type="ECO:0000256" key="4">
    <source>
        <dbReference type="ARBA" id="ARBA00023136"/>
    </source>
</evidence>
<dbReference type="Gene3D" id="1.20.1250.20">
    <property type="entry name" value="MFS general substrate transporter like domains"/>
    <property type="match status" value="2"/>
</dbReference>
<feature type="transmembrane region" description="Helical" evidence="5">
    <location>
        <begin position="261"/>
        <end position="281"/>
    </location>
</feature>
<evidence type="ECO:0000256" key="5">
    <source>
        <dbReference type="SAM" id="Phobius"/>
    </source>
</evidence>
<accession>A0ABR4BY92</accession>
<reference evidence="6 7" key="1">
    <citation type="journal article" date="2024" name="Commun. Biol.">
        <title>Comparative genomic analysis of thermophilic fungi reveals convergent evolutionary adaptations and gene losses.</title>
        <authorList>
            <person name="Steindorff A.S."/>
            <person name="Aguilar-Pontes M.V."/>
            <person name="Robinson A.J."/>
            <person name="Andreopoulos B."/>
            <person name="LaButti K."/>
            <person name="Kuo A."/>
            <person name="Mondo S."/>
            <person name="Riley R."/>
            <person name="Otillar R."/>
            <person name="Haridas S."/>
            <person name="Lipzen A."/>
            <person name="Grimwood J."/>
            <person name="Schmutz J."/>
            <person name="Clum A."/>
            <person name="Reid I.D."/>
            <person name="Moisan M.C."/>
            <person name="Butler G."/>
            <person name="Nguyen T.T.M."/>
            <person name="Dewar K."/>
            <person name="Conant G."/>
            <person name="Drula E."/>
            <person name="Henrissat B."/>
            <person name="Hansel C."/>
            <person name="Singer S."/>
            <person name="Hutchinson M.I."/>
            <person name="de Vries R.P."/>
            <person name="Natvig D.O."/>
            <person name="Powell A.J."/>
            <person name="Tsang A."/>
            <person name="Grigoriev I.V."/>
        </authorList>
    </citation>
    <scope>NUCLEOTIDE SEQUENCE [LARGE SCALE GENOMIC DNA]</scope>
    <source>
        <strain evidence="6 7">CBS 494.80</strain>
    </source>
</reference>
<feature type="transmembrane region" description="Helical" evidence="5">
    <location>
        <begin position="293"/>
        <end position="314"/>
    </location>
</feature>
<gene>
    <name evidence="6" type="ORF">VTL71DRAFT_5711</name>
</gene>
<evidence type="ECO:0000256" key="1">
    <source>
        <dbReference type="ARBA" id="ARBA00004141"/>
    </source>
</evidence>
<keyword evidence="7" id="KW-1185">Reference proteome</keyword>
<comment type="caution">
    <text evidence="6">The sequence shown here is derived from an EMBL/GenBank/DDBJ whole genome shotgun (WGS) entry which is preliminary data.</text>
</comment>
<evidence type="ECO:0000313" key="7">
    <source>
        <dbReference type="Proteomes" id="UP001595075"/>
    </source>
</evidence>
<protein>
    <recommendedName>
        <fullName evidence="8">MFS general substrate transporter</fullName>
    </recommendedName>
</protein>
<dbReference type="Proteomes" id="UP001595075">
    <property type="component" value="Unassembled WGS sequence"/>
</dbReference>
<evidence type="ECO:0000256" key="3">
    <source>
        <dbReference type="ARBA" id="ARBA00022989"/>
    </source>
</evidence>
<proteinExistence type="predicted"/>
<keyword evidence="2 5" id="KW-0812">Transmembrane</keyword>
<evidence type="ECO:0000256" key="2">
    <source>
        <dbReference type="ARBA" id="ARBA00022692"/>
    </source>
</evidence>
<dbReference type="SUPFAM" id="SSF103473">
    <property type="entry name" value="MFS general substrate transporter"/>
    <property type="match status" value="1"/>
</dbReference>
<dbReference type="PANTHER" id="PTHR23502:SF59">
    <property type="entry name" value="MULTIDRUG TRANSPORTER, PUTATIVE (AFU_ORTHOLOGUE AFUA_1G10370)-RELATED"/>
    <property type="match status" value="1"/>
</dbReference>
<feature type="transmembrane region" description="Helical" evidence="5">
    <location>
        <begin position="326"/>
        <end position="346"/>
    </location>
</feature>
<feature type="transmembrane region" description="Helical" evidence="5">
    <location>
        <begin position="221"/>
        <end position="240"/>
    </location>
</feature>
<feature type="transmembrane region" description="Helical" evidence="5">
    <location>
        <begin position="182"/>
        <end position="209"/>
    </location>
</feature>
<evidence type="ECO:0000313" key="6">
    <source>
        <dbReference type="EMBL" id="KAL2062639.1"/>
    </source>
</evidence>
<name>A0ABR4BY92_9HELO</name>
<evidence type="ECO:0008006" key="8">
    <source>
        <dbReference type="Google" id="ProtNLM"/>
    </source>
</evidence>
<dbReference type="InterPro" id="IPR036259">
    <property type="entry name" value="MFS_trans_sf"/>
</dbReference>
<organism evidence="6 7">
    <name type="scientific">Oculimacula yallundae</name>
    <dbReference type="NCBI Taxonomy" id="86028"/>
    <lineage>
        <taxon>Eukaryota</taxon>
        <taxon>Fungi</taxon>
        <taxon>Dikarya</taxon>
        <taxon>Ascomycota</taxon>
        <taxon>Pezizomycotina</taxon>
        <taxon>Leotiomycetes</taxon>
        <taxon>Helotiales</taxon>
        <taxon>Ploettnerulaceae</taxon>
        <taxon>Oculimacula</taxon>
    </lineage>
</organism>
<dbReference type="EMBL" id="JAZHXI010000016">
    <property type="protein sequence ID" value="KAL2062639.1"/>
    <property type="molecule type" value="Genomic_DNA"/>
</dbReference>
<dbReference type="PANTHER" id="PTHR23502">
    <property type="entry name" value="MAJOR FACILITATOR SUPERFAMILY"/>
    <property type="match status" value="1"/>
</dbReference>
<comment type="subcellular location">
    <subcellularLocation>
        <location evidence="1">Membrane</location>
        <topology evidence="1">Multi-pass membrane protein</topology>
    </subcellularLocation>
</comment>